<keyword evidence="2" id="KW-0503">Monooxygenase</keyword>
<keyword evidence="1" id="KW-0560">Oxidoreductase</keyword>
<dbReference type="InterPro" id="IPR050766">
    <property type="entry name" value="Bact_Lucif_Oxidored"/>
</dbReference>
<evidence type="ECO:0000259" key="3">
    <source>
        <dbReference type="Pfam" id="PF00296"/>
    </source>
</evidence>
<feature type="domain" description="Luciferase-like" evidence="3">
    <location>
        <begin position="5"/>
        <end position="301"/>
    </location>
</feature>
<dbReference type="PANTHER" id="PTHR30137:SF8">
    <property type="entry name" value="BLR5498 PROTEIN"/>
    <property type="match status" value="1"/>
</dbReference>
<dbReference type="PANTHER" id="PTHR30137">
    <property type="entry name" value="LUCIFERASE-LIKE MONOOXYGENASE"/>
    <property type="match status" value="1"/>
</dbReference>
<proteinExistence type="predicted"/>
<dbReference type="Gene3D" id="3.20.20.30">
    <property type="entry name" value="Luciferase-like domain"/>
    <property type="match status" value="1"/>
</dbReference>
<protein>
    <submittedName>
        <fullName evidence="4">LLM class flavin-dependent oxidoreductase</fullName>
    </submittedName>
</protein>
<dbReference type="EMBL" id="BAABJP010000029">
    <property type="protein sequence ID" value="GAA5163149.1"/>
    <property type="molecule type" value="Genomic_DNA"/>
</dbReference>
<keyword evidence="5" id="KW-1185">Reference proteome</keyword>
<evidence type="ECO:0000256" key="2">
    <source>
        <dbReference type="ARBA" id="ARBA00023033"/>
    </source>
</evidence>
<evidence type="ECO:0000256" key="1">
    <source>
        <dbReference type="ARBA" id="ARBA00023002"/>
    </source>
</evidence>
<dbReference type="Pfam" id="PF00296">
    <property type="entry name" value="Bac_luciferase"/>
    <property type="match status" value="1"/>
</dbReference>
<name>A0ABP9QJS1_9PSEU</name>
<dbReference type="InterPro" id="IPR011251">
    <property type="entry name" value="Luciferase-like_dom"/>
</dbReference>
<comment type="caution">
    <text evidence="4">The sequence shown here is derived from an EMBL/GenBank/DDBJ whole genome shotgun (WGS) entry which is preliminary data.</text>
</comment>
<dbReference type="RefSeq" id="WP_185060843.1">
    <property type="nucleotide sequence ID" value="NZ_BAABJP010000029.1"/>
</dbReference>
<organism evidence="4 5">
    <name type="scientific">Pseudonocardia eucalypti</name>
    <dbReference type="NCBI Taxonomy" id="648755"/>
    <lineage>
        <taxon>Bacteria</taxon>
        <taxon>Bacillati</taxon>
        <taxon>Actinomycetota</taxon>
        <taxon>Actinomycetes</taxon>
        <taxon>Pseudonocardiales</taxon>
        <taxon>Pseudonocardiaceae</taxon>
        <taxon>Pseudonocardia</taxon>
    </lineage>
</organism>
<dbReference type="SUPFAM" id="SSF51679">
    <property type="entry name" value="Bacterial luciferase-like"/>
    <property type="match status" value="1"/>
</dbReference>
<dbReference type="InterPro" id="IPR036661">
    <property type="entry name" value="Luciferase-like_sf"/>
</dbReference>
<gene>
    <name evidence="4" type="ORF">GCM10023321_49590</name>
</gene>
<evidence type="ECO:0000313" key="4">
    <source>
        <dbReference type="EMBL" id="GAA5163149.1"/>
    </source>
</evidence>
<accession>A0ABP9QJS1</accession>
<sequence length="352" mass="37694">MSFAFGIFDSFDLGISTPREVLANRLDFAVAAEAAGIDHYHVTEHHGTPLSVCPSPNLFLAALSQRTSRMRLGPLVYVLPAYDPLRLAEEIAVLDQLSGGRLDVGVGSGVSPYELAFLGVDASRARAIYAETLDAVRTGLSTGQLTHSGTLLRDYDVTLSVRPVQQPHPPLWYASSNTATAEWAGAHGVNFVGKWNGGKVVSAVQAYWAKYYEVHGDAGPAAPAPRIGVQSTVYIGATDDEACDRFRKANDVFMRQLTHLWHLNDDPSVDALADSDAAIRGGNALAGSVETVRDALLAQVDAAPINFFEATLWFGDLSPDEAHANLRAFTEEIIPAVREQTGRNGGGTFTGS</sequence>
<evidence type="ECO:0000313" key="5">
    <source>
        <dbReference type="Proteomes" id="UP001428817"/>
    </source>
</evidence>
<dbReference type="Proteomes" id="UP001428817">
    <property type="component" value="Unassembled WGS sequence"/>
</dbReference>
<reference evidence="5" key="1">
    <citation type="journal article" date="2019" name="Int. J. Syst. Evol. Microbiol.">
        <title>The Global Catalogue of Microorganisms (GCM) 10K type strain sequencing project: providing services to taxonomists for standard genome sequencing and annotation.</title>
        <authorList>
            <consortium name="The Broad Institute Genomics Platform"/>
            <consortium name="The Broad Institute Genome Sequencing Center for Infectious Disease"/>
            <person name="Wu L."/>
            <person name="Ma J."/>
        </authorList>
    </citation>
    <scope>NUCLEOTIDE SEQUENCE [LARGE SCALE GENOMIC DNA]</scope>
    <source>
        <strain evidence="5">JCM 18303</strain>
    </source>
</reference>